<dbReference type="OrthoDB" id="9785826at2"/>
<proteinExistence type="predicted"/>
<organism evidence="1 2">
    <name type="scientific">Lampropedia aestuarii</name>
    <dbReference type="NCBI Taxonomy" id="2562762"/>
    <lineage>
        <taxon>Bacteria</taxon>
        <taxon>Pseudomonadati</taxon>
        <taxon>Pseudomonadota</taxon>
        <taxon>Betaproteobacteria</taxon>
        <taxon>Burkholderiales</taxon>
        <taxon>Comamonadaceae</taxon>
        <taxon>Lampropedia</taxon>
    </lineage>
</organism>
<dbReference type="Gene3D" id="3.20.20.30">
    <property type="entry name" value="Luciferase-like domain"/>
    <property type="match status" value="1"/>
</dbReference>
<evidence type="ECO:0000313" key="1">
    <source>
        <dbReference type="EMBL" id="THJ32123.1"/>
    </source>
</evidence>
<dbReference type="AlphaFoldDB" id="A0A4S5BM53"/>
<dbReference type="SUPFAM" id="SSF51679">
    <property type="entry name" value="Bacterial luciferase-like"/>
    <property type="match status" value="1"/>
</dbReference>
<sequence>MPGPCTASQAKAPLMLNAFSMNCVGLLKHGLRTHPRDRLDLFNTLAYWQDLARDSEHGLFDGAVIPAW</sequence>
<dbReference type="GO" id="GO:0016705">
    <property type="term" value="F:oxidoreductase activity, acting on paired donors, with incorporation or reduction of molecular oxygen"/>
    <property type="evidence" value="ECO:0007669"/>
    <property type="project" value="InterPro"/>
</dbReference>
<gene>
    <name evidence="1" type="ORF">E8K88_12780</name>
</gene>
<dbReference type="InterPro" id="IPR036661">
    <property type="entry name" value="Luciferase-like_sf"/>
</dbReference>
<dbReference type="Proteomes" id="UP000306236">
    <property type="component" value="Unassembled WGS sequence"/>
</dbReference>
<reference evidence="1 2" key="1">
    <citation type="submission" date="2019-04" db="EMBL/GenBank/DDBJ databases">
        <title>Lampropedia sp YIM MLB12 draf genome.</title>
        <authorList>
            <person name="Wang Y.-X."/>
        </authorList>
    </citation>
    <scope>NUCLEOTIDE SEQUENCE [LARGE SCALE GENOMIC DNA]</scope>
    <source>
        <strain evidence="1 2">YIM MLB12</strain>
    </source>
</reference>
<protein>
    <submittedName>
        <fullName evidence="1">Uncharacterized protein</fullName>
    </submittedName>
</protein>
<dbReference type="RefSeq" id="WP_136407067.1">
    <property type="nucleotide sequence ID" value="NZ_SSWX01000017.1"/>
</dbReference>
<evidence type="ECO:0000313" key="2">
    <source>
        <dbReference type="Proteomes" id="UP000306236"/>
    </source>
</evidence>
<comment type="caution">
    <text evidence="1">The sequence shown here is derived from an EMBL/GenBank/DDBJ whole genome shotgun (WGS) entry which is preliminary data.</text>
</comment>
<accession>A0A4S5BM53</accession>
<keyword evidence="2" id="KW-1185">Reference proteome</keyword>
<dbReference type="EMBL" id="SSWX01000017">
    <property type="protein sequence ID" value="THJ32123.1"/>
    <property type="molecule type" value="Genomic_DNA"/>
</dbReference>
<name>A0A4S5BM53_9BURK</name>